<evidence type="ECO:0000256" key="6">
    <source>
        <dbReference type="ARBA" id="ARBA00022842"/>
    </source>
</evidence>
<proteinExistence type="inferred from homology"/>
<dbReference type="GO" id="GO:0017108">
    <property type="term" value="F:5'-flap endonuclease activity"/>
    <property type="evidence" value="ECO:0007669"/>
    <property type="project" value="TreeGrafter"/>
</dbReference>
<dbReference type="EMBL" id="JAVFKY010000005">
    <property type="protein sequence ID" value="KAK5576504.1"/>
    <property type="molecule type" value="Genomic_DNA"/>
</dbReference>
<feature type="compositionally biased region" description="Low complexity" evidence="10">
    <location>
        <begin position="173"/>
        <end position="200"/>
    </location>
</feature>
<keyword evidence="13" id="KW-1185">Reference proteome</keyword>
<keyword evidence="7 9" id="KW-0464">Manganese</keyword>
<dbReference type="Pfam" id="PF21170">
    <property type="entry name" value="FAN1_TPR"/>
    <property type="match status" value="1"/>
</dbReference>
<feature type="domain" description="VRR-NUC" evidence="11">
    <location>
        <begin position="922"/>
        <end position="1048"/>
    </location>
</feature>
<keyword evidence="9" id="KW-0539">Nucleus</keyword>
<evidence type="ECO:0000259" key="11">
    <source>
        <dbReference type="SMART" id="SM00990"/>
    </source>
</evidence>
<feature type="region of interest" description="Disordered" evidence="10">
    <location>
        <begin position="173"/>
        <end position="202"/>
    </location>
</feature>
<accession>A0AAN7TNY5</accession>
<dbReference type="GO" id="GO:0008409">
    <property type="term" value="F:5'-3' exonuclease activity"/>
    <property type="evidence" value="ECO:0007669"/>
    <property type="project" value="TreeGrafter"/>
</dbReference>
<evidence type="ECO:0000313" key="12">
    <source>
        <dbReference type="EMBL" id="KAK5576504.1"/>
    </source>
</evidence>
<keyword evidence="4 9" id="KW-0479">Metal-binding</keyword>
<dbReference type="SMART" id="SM00990">
    <property type="entry name" value="VRR_NUC"/>
    <property type="match status" value="1"/>
</dbReference>
<dbReference type="EC" id="3.1.4.1" evidence="9"/>
<dbReference type="GO" id="GO:0004528">
    <property type="term" value="F:phosphodiesterase I activity"/>
    <property type="evidence" value="ECO:0007669"/>
    <property type="project" value="UniProtKB-EC"/>
</dbReference>
<evidence type="ECO:0000256" key="9">
    <source>
        <dbReference type="RuleBase" id="RU365033"/>
    </source>
</evidence>
<dbReference type="InterPro" id="IPR033315">
    <property type="entry name" value="Fan1-like"/>
</dbReference>
<dbReference type="Pfam" id="PF21315">
    <property type="entry name" value="FAN1_HTH"/>
    <property type="match status" value="1"/>
</dbReference>
<feature type="region of interest" description="Disordered" evidence="10">
    <location>
        <begin position="109"/>
        <end position="153"/>
    </location>
</feature>
<keyword evidence="6 9" id="KW-0460">Magnesium</keyword>
<protein>
    <recommendedName>
        <fullName evidence="9">Fanconi-associated nuclease</fullName>
        <ecNumber evidence="9">3.1.4.1</ecNumber>
    </recommendedName>
</protein>
<dbReference type="GO" id="GO:0005634">
    <property type="term" value="C:nucleus"/>
    <property type="evidence" value="ECO:0007669"/>
    <property type="project" value="UniProtKB-SubCell"/>
</dbReference>
<evidence type="ECO:0000256" key="10">
    <source>
        <dbReference type="SAM" id="MobiDB-lite"/>
    </source>
</evidence>
<dbReference type="GO" id="GO:0036297">
    <property type="term" value="P:interstrand cross-link repair"/>
    <property type="evidence" value="ECO:0007669"/>
    <property type="project" value="InterPro"/>
</dbReference>
<sequence length="1051" mass="121798">MKSNTKNNVKRKSPPPVNPNKKFPSFEGKQTSIKDFFLNDTTTPRTPTQPVRFTPKINENDNNYNNNNNSNNNSGNNTITPIKKTTTTTTVVVESFDDTRNTNLIQQFQKASSLSSSQIPNKLPQPNEQENQHQKPTSTQQQQQQEQEQELQEQSNNLFKTIKTTTTTETFEEFLLTQPTTPPSTTTTMTTTSTSSSSTPFDNQNIEIIDKKNRNNNNNRYYLNDFLIVTETVYKRDKHLFINDEKDYIEGMIETLDRDSQHLFVRLYNRKGPWFQINELKSSNYQNEINSIGTAVETLVEYGFLEYYSSDKHDYNDIATLLKVDQLKSIAGSSLSNQNSSNKETFLKIISGEPFKGQTTLFSPKPIYKKKVENLVGECIKIVTEVVDLWRMIHHLYFYSWSTHDSKSMIVNNIMGIKYPEYTVWKSKVKQEQKEEKEVQQHIQIKVKEESNMIDLTQNSSGSSGNDNINNNINNREYDIDLTENESIFPNRESLLKYENARKLEEKSINLYESGGDLVALESILQICLEELGRGVSKKVKYSFALKFTIGWVYTRILSWSIDIFEKLRKYQQCIDYLMLLIESPYCRGKRGYWWQRMIINHKHLHRNDDALLIAERSLKEDPFLRSGDRLAIEKHLIQLASPPRRWRIPAGLIQFSYKLKEPLSTTIHREKVSNNQQGYKSKYLFLTPQIKINKIKKIIIKSSQSQQTKSSQNNQQTQTQIQTQNQTQPQTPIQTQNQTPIQTQINNNNIIPVGSQKSIDSIITTTTINNTQSSSQNIYIDEETSLEITSDDELFPPGQGNNIEYEKEKENKLQVTTCIVKKEEGKEEEEEEEDEEIIEITHGTVEEVSLEYYSKTGGWEGIHCETSIFITLYVLYFWDIIFDSNVPHVFQSPFQNSPLDFGSDEFYFTRKEAIDKRIKRLEHSNHDDLLVLLNNSWLHNGCEARGVNWKSTTIDQLSIISKCLGGKLIAFISRLLTEDFKSFSHGMPDLFLWKIDINNTDNNNYKNSSIKFVEVKGTGDRLRDQQRIWIDMLISFGCDVEVCHIKNKKD</sequence>
<feature type="compositionally biased region" description="Low complexity" evidence="10">
    <location>
        <begin position="140"/>
        <end position="153"/>
    </location>
</feature>
<reference evidence="12 13" key="1">
    <citation type="submission" date="2023-11" db="EMBL/GenBank/DDBJ databases">
        <title>Dfirmibasis_genome.</title>
        <authorList>
            <person name="Edelbroek B."/>
            <person name="Kjellin J."/>
            <person name="Jerlstrom-Hultqvist J."/>
            <person name="Soderbom F."/>
        </authorList>
    </citation>
    <scope>NUCLEOTIDE SEQUENCE [LARGE SCALE GENOMIC DNA]</scope>
    <source>
        <strain evidence="12 13">TNS-C-14</strain>
    </source>
</reference>
<dbReference type="InterPro" id="IPR014883">
    <property type="entry name" value="VRR_NUC"/>
</dbReference>
<dbReference type="Proteomes" id="UP001344447">
    <property type="component" value="Unassembled WGS sequence"/>
</dbReference>
<keyword evidence="5 9" id="KW-0378">Hydrolase</keyword>
<keyword evidence="9" id="KW-0234">DNA repair</keyword>
<name>A0AAN7TNY5_9MYCE</name>
<comment type="similarity">
    <text evidence="2 9">Belongs to the FAN1 family.</text>
</comment>
<dbReference type="InterPro" id="IPR049125">
    <property type="entry name" value="FAN1-like_WH"/>
</dbReference>
<dbReference type="InterPro" id="IPR011856">
    <property type="entry name" value="tRNA_endonuc-like_dom_sf"/>
</dbReference>
<evidence type="ECO:0000256" key="8">
    <source>
        <dbReference type="ARBA" id="ARBA00059914"/>
    </source>
</evidence>
<evidence type="ECO:0000256" key="7">
    <source>
        <dbReference type="ARBA" id="ARBA00023211"/>
    </source>
</evidence>
<comment type="subcellular location">
    <subcellularLocation>
        <location evidence="9">Nucleus</location>
    </subcellularLocation>
</comment>
<evidence type="ECO:0000313" key="13">
    <source>
        <dbReference type="Proteomes" id="UP001344447"/>
    </source>
</evidence>
<dbReference type="InterPro" id="IPR049132">
    <property type="entry name" value="FAN1-like_euk"/>
</dbReference>
<dbReference type="PANTHER" id="PTHR15749">
    <property type="entry name" value="FANCONI-ASSOCIATED NUCLEASE 1"/>
    <property type="match status" value="1"/>
</dbReference>
<evidence type="ECO:0000256" key="1">
    <source>
        <dbReference type="ARBA" id="ARBA00000983"/>
    </source>
</evidence>
<organism evidence="12 13">
    <name type="scientific">Dictyostelium firmibasis</name>
    <dbReference type="NCBI Taxonomy" id="79012"/>
    <lineage>
        <taxon>Eukaryota</taxon>
        <taxon>Amoebozoa</taxon>
        <taxon>Evosea</taxon>
        <taxon>Eumycetozoa</taxon>
        <taxon>Dictyostelia</taxon>
        <taxon>Dictyosteliales</taxon>
        <taxon>Dictyosteliaceae</taxon>
        <taxon>Dictyostelium</taxon>
    </lineage>
</organism>
<dbReference type="GO" id="GO:0070336">
    <property type="term" value="F:flap-structured DNA binding"/>
    <property type="evidence" value="ECO:0007669"/>
    <property type="project" value="TreeGrafter"/>
</dbReference>
<evidence type="ECO:0000256" key="3">
    <source>
        <dbReference type="ARBA" id="ARBA00022722"/>
    </source>
</evidence>
<dbReference type="GO" id="GO:0046872">
    <property type="term" value="F:metal ion binding"/>
    <property type="evidence" value="ECO:0007669"/>
    <property type="project" value="UniProtKB-KW"/>
</dbReference>
<comment type="cofactor">
    <cofactor evidence="9">
        <name>Mg(2+)</name>
        <dbReference type="ChEBI" id="CHEBI:18420"/>
    </cofactor>
    <cofactor evidence="9">
        <name>Mn(2+)</name>
        <dbReference type="ChEBI" id="CHEBI:29035"/>
    </cofactor>
</comment>
<feature type="compositionally biased region" description="Polar residues" evidence="10">
    <location>
        <begin position="109"/>
        <end position="139"/>
    </location>
</feature>
<evidence type="ECO:0000256" key="2">
    <source>
        <dbReference type="ARBA" id="ARBA00005533"/>
    </source>
</evidence>
<keyword evidence="3 9" id="KW-0540">Nuclease</keyword>
<dbReference type="Pfam" id="PF08774">
    <property type="entry name" value="VRR_NUC"/>
    <property type="match status" value="1"/>
</dbReference>
<dbReference type="AlphaFoldDB" id="A0AAN7TNY5"/>
<comment type="function">
    <text evidence="8 9">Nuclease required for the repair of DNA interstrand cross-links (ICL). Acts as a 5'-3' exonuclease that anchors at a cut end of DNA and cleaves DNA successively at every third nucleotide, allowing to excise an ICL from one strand through flanking incisions.</text>
</comment>
<evidence type="ECO:0000256" key="4">
    <source>
        <dbReference type="ARBA" id="ARBA00022723"/>
    </source>
</evidence>
<dbReference type="Gene3D" id="3.40.1350.10">
    <property type="match status" value="1"/>
</dbReference>
<dbReference type="PANTHER" id="PTHR15749:SF4">
    <property type="entry name" value="FANCONI-ASSOCIATED NUCLEASE 1"/>
    <property type="match status" value="1"/>
</dbReference>
<feature type="region of interest" description="Disordered" evidence="10">
    <location>
        <begin position="1"/>
        <end position="82"/>
    </location>
</feature>
<comment type="catalytic activity">
    <reaction evidence="1 9">
        <text>Hydrolytically removes 5'-nucleotides successively from the 3'-hydroxy termini of 3'-hydroxy-terminated oligonucleotides.</text>
        <dbReference type="EC" id="3.1.4.1"/>
    </reaction>
</comment>
<evidence type="ECO:0000256" key="5">
    <source>
        <dbReference type="ARBA" id="ARBA00022801"/>
    </source>
</evidence>
<keyword evidence="9" id="KW-0227">DNA damage</keyword>
<feature type="compositionally biased region" description="Low complexity" evidence="10">
    <location>
        <begin position="41"/>
        <end position="82"/>
    </location>
</feature>
<gene>
    <name evidence="12" type="ORF">RB653_007648</name>
</gene>
<feature type="region of interest" description="Disordered" evidence="10">
    <location>
        <begin position="706"/>
        <end position="738"/>
    </location>
</feature>
<dbReference type="FunFam" id="3.40.1350.10:FF:000020">
    <property type="entry name" value="Fanconi-associated nuclease"/>
    <property type="match status" value="1"/>
</dbReference>
<comment type="caution">
    <text evidence="12">The sequence shown here is derived from an EMBL/GenBank/DDBJ whole genome shotgun (WGS) entry which is preliminary data.</text>
</comment>
<dbReference type="CDD" id="cd22326">
    <property type="entry name" value="FAN1-like"/>
    <property type="match status" value="1"/>
</dbReference>
<dbReference type="InterPro" id="IPR049126">
    <property type="entry name" value="FAN1-like_TPR"/>
</dbReference>